<feature type="region of interest" description="Disordered" evidence="6">
    <location>
        <begin position="189"/>
        <end position="485"/>
    </location>
</feature>
<evidence type="ECO:0000256" key="5">
    <source>
        <dbReference type="SAM" id="Coils"/>
    </source>
</evidence>
<feature type="compositionally biased region" description="Basic and acidic residues" evidence="6">
    <location>
        <begin position="327"/>
        <end position="344"/>
    </location>
</feature>
<feature type="region of interest" description="Disordered" evidence="6">
    <location>
        <begin position="605"/>
        <end position="628"/>
    </location>
</feature>
<feature type="region of interest" description="Disordered" evidence="6">
    <location>
        <begin position="645"/>
        <end position="722"/>
    </location>
</feature>
<dbReference type="GO" id="GO:0010604">
    <property type="term" value="P:positive regulation of macromolecule metabolic process"/>
    <property type="evidence" value="ECO:0007669"/>
    <property type="project" value="UniProtKB-ARBA"/>
</dbReference>
<dbReference type="Ensembl" id="ENSCCRT00020066727.1">
    <property type="protein sequence ID" value="ENSCCRP00020060582.1"/>
    <property type="gene ID" value="ENSCCRG00020028644.1"/>
</dbReference>
<dbReference type="InterPro" id="IPR031865">
    <property type="entry name" value="DUF4757"/>
</dbReference>
<feature type="compositionally biased region" description="Basic and acidic residues" evidence="6">
    <location>
        <begin position="1232"/>
        <end position="1256"/>
    </location>
</feature>
<feature type="compositionally biased region" description="Acidic residues" evidence="6">
    <location>
        <begin position="655"/>
        <end position="665"/>
    </location>
</feature>
<reference evidence="9" key="1">
    <citation type="submission" date="2025-08" db="UniProtKB">
        <authorList>
            <consortium name="Ensembl"/>
        </authorList>
    </citation>
    <scope>IDENTIFICATION</scope>
</reference>
<feature type="compositionally biased region" description="Polar residues" evidence="6">
    <location>
        <begin position="1258"/>
        <end position="1275"/>
    </location>
</feature>
<feature type="coiled-coil region" evidence="5">
    <location>
        <begin position="1383"/>
        <end position="1434"/>
    </location>
</feature>
<evidence type="ECO:0000256" key="3">
    <source>
        <dbReference type="ARBA" id="ARBA00023038"/>
    </source>
</evidence>
<feature type="region of interest" description="Disordered" evidence="6">
    <location>
        <begin position="732"/>
        <end position="751"/>
    </location>
</feature>
<dbReference type="CDD" id="cd08368">
    <property type="entry name" value="LIM"/>
    <property type="match status" value="1"/>
</dbReference>
<feature type="compositionally biased region" description="Polar residues" evidence="6">
    <location>
        <begin position="1483"/>
        <end position="1532"/>
    </location>
</feature>
<feature type="compositionally biased region" description="Basic and acidic residues" evidence="6">
    <location>
        <begin position="421"/>
        <end position="450"/>
    </location>
</feature>
<dbReference type="GO" id="GO:0046872">
    <property type="term" value="F:metal ion binding"/>
    <property type="evidence" value="ECO:0007669"/>
    <property type="project" value="UniProtKB-KW"/>
</dbReference>
<dbReference type="PANTHER" id="PTHR15551:SF4">
    <property type="entry name" value="LIM AND CALPONIN HOMOLOGY DOMAINS-CONTAINING PROTEIN 1 ISOFORM X1"/>
    <property type="match status" value="1"/>
</dbReference>
<feature type="compositionally biased region" description="Basic and acidic residues" evidence="6">
    <location>
        <begin position="238"/>
        <end position="263"/>
    </location>
</feature>
<keyword evidence="5" id="KW-0175">Coiled coil</keyword>
<dbReference type="GO" id="GO:0001725">
    <property type="term" value="C:stress fiber"/>
    <property type="evidence" value="ECO:0007669"/>
    <property type="project" value="TreeGrafter"/>
</dbReference>
<dbReference type="Pfam" id="PF15949">
    <property type="entry name" value="DUF4757"/>
    <property type="match status" value="2"/>
</dbReference>
<dbReference type="GO" id="GO:0051893">
    <property type="term" value="P:regulation of focal adhesion assembly"/>
    <property type="evidence" value="ECO:0007669"/>
    <property type="project" value="TreeGrafter"/>
</dbReference>
<dbReference type="InterPro" id="IPR036872">
    <property type="entry name" value="CH_dom_sf"/>
</dbReference>
<dbReference type="PANTHER" id="PTHR15551">
    <property type="entry name" value="LIM DOMAIN ONLY 7"/>
    <property type="match status" value="1"/>
</dbReference>
<feature type="region of interest" description="Disordered" evidence="6">
    <location>
        <begin position="1"/>
        <end position="26"/>
    </location>
</feature>
<evidence type="ECO:0000256" key="2">
    <source>
        <dbReference type="ARBA" id="ARBA00022833"/>
    </source>
</evidence>
<feature type="compositionally biased region" description="Basic and acidic residues" evidence="6">
    <location>
        <begin position="666"/>
        <end position="676"/>
    </location>
</feature>
<feature type="region of interest" description="Disordered" evidence="6">
    <location>
        <begin position="757"/>
        <end position="789"/>
    </location>
</feature>
<feature type="compositionally biased region" description="Acidic residues" evidence="6">
    <location>
        <begin position="776"/>
        <end position="789"/>
    </location>
</feature>
<feature type="compositionally biased region" description="Pro residues" evidence="6">
    <location>
        <begin position="1154"/>
        <end position="1167"/>
    </location>
</feature>
<evidence type="ECO:0000256" key="1">
    <source>
        <dbReference type="ARBA" id="ARBA00022723"/>
    </source>
</evidence>
<dbReference type="PROSITE" id="PS00478">
    <property type="entry name" value="LIM_DOMAIN_1"/>
    <property type="match status" value="1"/>
</dbReference>
<evidence type="ECO:0000256" key="4">
    <source>
        <dbReference type="PROSITE-ProRule" id="PRU00125"/>
    </source>
</evidence>
<dbReference type="GO" id="GO:0032034">
    <property type="term" value="F:myosin II head/neck binding"/>
    <property type="evidence" value="ECO:0007669"/>
    <property type="project" value="TreeGrafter"/>
</dbReference>
<evidence type="ECO:0000256" key="6">
    <source>
        <dbReference type="SAM" id="MobiDB-lite"/>
    </source>
</evidence>
<keyword evidence="1 4" id="KW-0479">Metal-binding</keyword>
<feature type="compositionally biased region" description="Low complexity" evidence="6">
    <location>
        <begin position="1121"/>
        <end position="1131"/>
    </location>
</feature>
<dbReference type="SMART" id="SM00033">
    <property type="entry name" value="CH"/>
    <property type="match status" value="1"/>
</dbReference>
<dbReference type="Gene3D" id="1.10.418.10">
    <property type="entry name" value="Calponin-like domain"/>
    <property type="match status" value="1"/>
</dbReference>
<dbReference type="Gene3D" id="2.10.110.10">
    <property type="entry name" value="Cysteine Rich Protein"/>
    <property type="match status" value="1"/>
</dbReference>
<feature type="compositionally biased region" description="Pro residues" evidence="6">
    <location>
        <begin position="613"/>
        <end position="624"/>
    </location>
</feature>
<evidence type="ECO:0000259" key="8">
    <source>
        <dbReference type="PROSITE" id="PS50023"/>
    </source>
</evidence>
<dbReference type="FunFam" id="2.10.110.10:FF:000041">
    <property type="entry name" value="LIM and calponin homology domains 1"/>
    <property type="match status" value="1"/>
</dbReference>
<accession>A0A8C2HPK0</accession>
<proteinExistence type="predicted"/>
<feature type="region of interest" description="Disordered" evidence="6">
    <location>
        <begin position="822"/>
        <end position="935"/>
    </location>
</feature>
<evidence type="ECO:0000313" key="9">
    <source>
        <dbReference type="Ensembl" id="ENSCCRP00020060582.1"/>
    </source>
</evidence>
<feature type="region of interest" description="Disordered" evidence="6">
    <location>
        <begin position="1302"/>
        <end position="1343"/>
    </location>
</feature>
<feature type="compositionally biased region" description="Basic and acidic residues" evidence="6">
    <location>
        <begin position="1533"/>
        <end position="1551"/>
    </location>
</feature>
<dbReference type="GO" id="GO:0051496">
    <property type="term" value="P:positive regulation of stress fiber assembly"/>
    <property type="evidence" value="ECO:0007669"/>
    <property type="project" value="TreeGrafter"/>
</dbReference>
<feature type="compositionally biased region" description="Polar residues" evidence="6">
    <location>
        <begin position="1313"/>
        <end position="1343"/>
    </location>
</feature>
<dbReference type="PROSITE" id="PS50021">
    <property type="entry name" value="CH"/>
    <property type="match status" value="1"/>
</dbReference>
<dbReference type="Proteomes" id="UP000694701">
    <property type="component" value="Unplaced"/>
</dbReference>
<dbReference type="InterPro" id="IPR001781">
    <property type="entry name" value="Znf_LIM"/>
</dbReference>
<keyword evidence="2 4" id="KW-0862">Zinc</keyword>
<feature type="compositionally biased region" description="Polar residues" evidence="6">
    <location>
        <begin position="271"/>
        <end position="281"/>
    </location>
</feature>
<feature type="domain" description="Calponin-homology (CH)" evidence="7">
    <location>
        <begin position="25"/>
        <end position="142"/>
    </location>
</feature>
<keyword evidence="3 4" id="KW-0440">LIM domain</keyword>
<feature type="compositionally biased region" description="Low complexity" evidence="6">
    <location>
        <begin position="405"/>
        <end position="418"/>
    </location>
</feature>
<sequence length="1670" mass="187110">MASPGDDSASNAHLDQAESADATPERAFQEAQKWIEAVTGRSFGDKDFRSGLENGILLCELLSSIKPGLVKKINRLPTPIAGLDNLTMFLRGCEELGLKGSQLFDPGDLQDTSIRANLTGSDCSRKLKNVLITIYWLGKAANSCTTYNGPTLDLKEFEGLLSMMRKECVNEDFDSPKRSIRDSGYIDSWESERSDSLSPPRHGRDDSFDSLDSFGSRSQNTPSPDTVIRCNSDDSEGDAGHRKLPDVRKDDMSARRVSYKEPRVALPFNQYLPNKTNQTNYLPAPLRKRRSDREEDRRSLSNSTSPVGGERPLSQADSASPEVPIIIRKDNPFLNPEKDRGKEGNEEDEREEEGKIVIPNPLKDDLARRRTGRGPHPPKDPHQSLVQASITRSDLEKWQRLKMNTDSSESDSTSAEVSIITRKDNPFLTPEKDSESEQEKEKGTDREKGARVVMPNVKKDDLARRRGQRGPVPQRDPRQSLAQTTITQSDLEKWQRLKMNTESSDDPIVPLCQMCLEKGCLSVSSKMTVAKNDVASCREHSSGERRRFVTFGGVTEMESTSWKEEEDEEGGEGQGNEAEKLRYLLSMAPVAVPTIGQGSILTKRAVGSGDANPEPPPIMPPEPPNRVMFDLKRPLASTERRMLEEELAEKAKDEREDDEEDEEEKQPDIEKDDMLARRTGALQKPASRTSYNRFLPHPGSKRQCATAASLAQKGTSGDRDLQYIERSIKTKRTKIGQRNETVSQETKTPVPVAVVAEKNPDIVHSSATNATRSGGCDDDDECGYDDQLPDFEKDDMLAQRTGSYQKPSAGQAFNAFLPKPGAVKHKIPPVSGSQSYLKPREQETAPSLDSFTLSSVAPPPRDAEDTPRKCPQMMDRQEAGSVGVVGHESLIKDETVTKSPSPRPHHPSRRPLWQEDDDLPPIFRATSVSDTESMSLIDMRDEEDEMAYLRPHSQSRHEHLHNQYNKLKEEEDQWQDDLARWKNRRRSASQDLIKKEEERKMMEKLMTADGGSGHRRKSIKTYKEIVEEKERREQELHEQYCKASTPEEKAAVLQRYALRFTISDAILEKLQLPKLPSAAPPMHTSPLHQPEKKLTCTTLVETEVPEPEQTTQTHHSVYIEQKTTQKQAQAQPNTPEPSPSETTKAPEVLSAPTQVPPAPSKPVPLITPKPYSQPKFSQGLCKSVKSDGLIRVNGDSRERDDSVSCPQINVSSSPPKPDTQSQQNEELIVLETSEHEQNVQTISDKENEVIKEEKKCSLSPQEENSIEDTSTTLSVSEPEGKQPVPDTMMKRSCVVTTTIVTELTQTHPVPPTDASSTEQLDSVHSSCDVSSTAESSKTEQTSYSLSMTEGIDYSIDCIETPMSNLAKRVDHWTWDPNEERRRQERWQQEQERLLQEKYQQEQEKLKEEWERAQREVEEEERRHHEEERRILEETVTPLTPRTSGLSSCMMTEAPSLTQPSAPHDTIVLSLADWERKQEMLEKQAQTNQSSRLTHSSDQVITPAQQNGQRTEPQESQTATPQLQFIQDGSWSCKSKDRQEDLKKTASLDRKQSPPQSQTTRMRRTGSCENVLGTHPSKSPTPSQDTPPPSPSRSVSGKKLCSSCAHPLGKGAAMIIESLGLYFHIQCFMCGICKGLLGDTSAGTDVRIRNGLLNCQECYIKSRAAGQPTTL</sequence>
<dbReference type="PROSITE" id="PS50023">
    <property type="entry name" value="LIM_DOMAIN_2"/>
    <property type="match status" value="1"/>
</dbReference>
<dbReference type="InterPro" id="IPR001715">
    <property type="entry name" value="CH_dom"/>
</dbReference>
<dbReference type="Pfam" id="PF00307">
    <property type="entry name" value="CH"/>
    <property type="match status" value="1"/>
</dbReference>
<dbReference type="SMART" id="SM00132">
    <property type="entry name" value="LIM"/>
    <property type="match status" value="1"/>
</dbReference>
<feature type="domain" description="LIM zinc-binding" evidence="8">
    <location>
        <begin position="1598"/>
        <end position="1664"/>
    </location>
</feature>
<dbReference type="CDD" id="cd21278">
    <property type="entry name" value="CH_LIMCH1"/>
    <property type="match status" value="1"/>
</dbReference>
<dbReference type="FunFam" id="1.10.418.10:FF:000038">
    <property type="entry name" value="LIM and calponin homology domains-containing protein 1"/>
    <property type="match status" value="1"/>
</dbReference>
<evidence type="ECO:0000313" key="10">
    <source>
        <dbReference type="Proteomes" id="UP000694701"/>
    </source>
</evidence>
<feature type="compositionally biased region" description="Basic and acidic residues" evidence="6">
    <location>
        <begin position="645"/>
        <end position="654"/>
    </location>
</feature>
<feature type="compositionally biased region" description="Polar residues" evidence="6">
    <location>
        <begin position="844"/>
        <end position="855"/>
    </location>
</feature>
<feature type="region of interest" description="Disordered" evidence="6">
    <location>
        <begin position="1481"/>
        <end position="1596"/>
    </location>
</feature>
<feature type="coiled-coil region" evidence="5">
    <location>
        <begin position="957"/>
        <end position="1039"/>
    </location>
</feature>
<name>A0A8C2HPK0_CYPCA</name>
<dbReference type="Pfam" id="PF00412">
    <property type="entry name" value="LIM"/>
    <property type="match status" value="1"/>
</dbReference>
<dbReference type="SUPFAM" id="SSF47576">
    <property type="entry name" value="Calponin-homology domain, CH-domain"/>
    <property type="match status" value="1"/>
</dbReference>
<organism evidence="9 10">
    <name type="scientific">Cyprinus carpio</name>
    <name type="common">Common carp</name>
    <dbReference type="NCBI Taxonomy" id="7962"/>
    <lineage>
        <taxon>Eukaryota</taxon>
        <taxon>Metazoa</taxon>
        <taxon>Chordata</taxon>
        <taxon>Craniata</taxon>
        <taxon>Vertebrata</taxon>
        <taxon>Euteleostomi</taxon>
        <taxon>Actinopterygii</taxon>
        <taxon>Neopterygii</taxon>
        <taxon>Teleostei</taxon>
        <taxon>Ostariophysi</taxon>
        <taxon>Cypriniformes</taxon>
        <taxon>Cyprinidae</taxon>
        <taxon>Cyprininae</taxon>
        <taxon>Cyprinus</taxon>
    </lineage>
</organism>
<dbReference type="GO" id="GO:0080090">
    <property type="term" value="P:regulation of primary metabolic process"/>
    <property type="evidence" value="ECO:0007669"/>
    <property type="project" value="UniProtKB-ARBA"/>
</dbReference>
<feature type="region of interest" description="Disordered" evidence="6">
    <location>
        <begin position="1120"/>
        <end position="1290"/>
    </location>
</feature>
<evidence type="ECO:0000259" key="7">
    <source>
        <dbReference type="PROSITE" id="PS50021"/>
    </source>
</evidence>
<feature type="compositionally biased region" description="Polar residues" evidence="6">
    <location>
        <begin position="736"/>
        <end position="747"/>
    </location>
</feature>
<feature type="compositionally biased region" description="Polar residues" evidence="6">
    <location>
        <begin position="1204"/>
        <end position="1225"/>
    </location>
</feature>
<protein>
    <submittedName>
        <fullName evidence="9">LIM and calponin homology domains 1a</fullName>
    </submittedName>
</protein>